<evidence type="ECO:0000313" key="2">
    <source>
        <dbReference type="EMBL" id="PRW33199.1"/>
    </source>
</evidence>
<keyword evidence="3" id="KW-1185">Reference proteome</keyword>
<protein>
    <submittedName>
        <fullName evidence="2">Cyanophycin synthase</fullName>
    </submittedName>
</protein>
<reference evidence="2 3" key="1">
    <citation type="journal article" date="2018" name="Plant J.">
        <title>Genome sequences of Chlorella sorokiniana UTEX 1602 and Micractinium conductrix SAG 241.80: implications to maltose excretion by a green alga.</title>
        <authorList>
            <person name="Arriola M.B."/>
            <person name="Velmurugan N."/>
            <person name="Zhang Y."/>
            <person name="Plunkett M.H."/>
            <person name="Hondzo H."/>
            <person name="Barney B.M."/>
        </authorList>
    </citation>
    <scope>NUCLEOTIDE SEQUENCE [LARGE SCALE GENOMIC DNA]</scope>
    <source>
        <strain evidence="3">UTEX 1602</strain>
    </source>
</reference>
<organism evidence="2 3">
    <name type="scientific">Chlorella sorokiniana</name>
    <name type="common">Freshwater green alga</name>
    <dbReference type="NCBI Taxonomy" id="3076"/>
    <lineage>
        <taxon>Eukaryota</taxon>
        <taxon>Viridiplantae</taxon>
        <taxon>Chlorophyta</taxon>
        <taxon>core chlorophytes</taxon>
        <taxon>Trebouxiophyceae</taxon>
        <taxon>Chlorellales</taxon>
        <taxon>Chlorellaceae</taxon>
        <taxon>Chlorella clade</taxon>
        <taxon>Chlorella</taxon>
    </lineage>
</organism>
<comment type="caution">
    <text evidence="2">The sequence shown here is derived from an EMBL/GenBank/DDBJ whole genome shotgun (WGS) entry which is preliminary data.</text>
</comment>
<proteinExistence type="predicted"/>
<gene>
    <name evidence="2" type="ORF">C2E21_7851</name>
</gene>
<name>A0A2P6TGF7_CHLSO</name>
<evidence type="ECO:0000256" key="1">
    <source>
        <dbReference type="SAM" id="MobiDB-lite"/>
    </source>
</evidence>
<dbReference type="Proteomes" id="UP000239899">
    <property type="component" value="Unassembled WGS sequence"/>
</dbReference>
<dbReference type="AlphaFoldDB" id="A0A2P6TGF7"/>
<sequence>MHSALLALRPLSALRSLSLVAPMHLMDRFLQNLGCFTGLQRLQLQPSKSEAHGSLSLPMHRPRGEATSDAASAAAAAGADHLTQLEFNCVGCLPHISAWPHLQELLLDSVLPSSINSERVALLAAAPALRRLAFSYGLASPNLRSLDSTSEGKAKRKQVERMQKLQHALPGVSVERYSGSTARLRAM</sequence>
<accession>A0A2P6TGF7</accession>
<evidence type="ECO:0000313" key="3">
    <source>
        <dbReference type="Proteomes" id="UP000239899"/>
    </source>
</evidence>
<feature type="region of interest" description="Disordered" evidence="1">
    <location>
        <begin position="50"/>
        <end position="72"/>
    </location>
</feature>
<dbReference type="EMBL" id="LHPG02000017">
    <property type="protein sequence ID" value="PRW33199.1"/>
    <property type="molecule type" value="Genomic_DNA"/>
</dbReference>